<dbReference type="AlphaFoldDB" id="A0A1Q9F6J3"/>
<protein>
    <submittedName>
        <fullName evidence="1">Uncharacterized protein</fullName>
    </submittedName>
</protein>
<evidence type="ECO:0000313" key="1">
    <source>
        <dbReference type="EMBL" id="OLQ15304.1"/>
    </source>
</evidence>
<dbReference type="Proteomes" id="UP000186817">
    <property type="component" value="Unassembled WGS sequence"/>
</dbReference>
<gene>
    <name evidence="1" type="ORF">AK812_SmicGene500</name>
</gene>
<keyword evidence="2" id="KW-1185">Reference proteome</keyword>
<organism evidence="1 2">
    <name type="scientific">Symbiodinium microadriaticum</name>
    <name type="common">Dinoflagellate</name>
    <name type="synonym">Zooxanthella microadriatica</name>
    <dbReference type="NCBI Taxonomy" id="2951"/>
    <lineage>
        <taxon>Eukaryota</taxon>
        <taxon>Sar</taxon>
        <taxon>Alveolata</taxon>
        <taxon>Dinophyceae</taxon>
        <taxon>Suessiales</taxon>
        <taxon>Symbiodiniaceae</taxon>
        <taxon>Symbiodinium</taxon>
    </lineage>
</organism>
<reference evidence="1 2" key="1">
    <citation type="submission" date="2016-02" db="EMBL/GenBank/DDBJ databases">
        <title>Genome analysis of coral dinoflagellate symbionts highlights evolutionary adaptations to a symbiotic lifestyle.</title>
        <authorList>
            <person name="Aranda M."/>
            <person name="Li Y."/>
            <person name="Liew Y.J."/>
            <person name="Baumgarten S."/>
            <person name="Simakov O."/>
            <person name="Wilson M."/>
            <person name="Piel J."/>
            <person name="Ashoor H."/>
            <person name="Bougouffa S."/>
            <person name="Bajic V.B."/>
            <person name="Ryu T."/>
            <person name="Ravasi T."/>
            <person name="Bayer T."/>
            <person name="Micklem G."/>
            <person name="Kim H."/>
            <person name="Bhak J."/>
            <person name="Lajeunesse T.C."/>
            <person name="Voolstra C.R."/>
        </authorList>
    </citation>
    <scope>NUCLEOTIDE SEQUENCE [LARGE SCALE GENOMIC DNA]</scope>
    <source>
        <strain evidence="1 2">CCMP2467</strain>
    </source>
</reference>
<name>A0A1Q9F6J3_SYMMI</name>
<evidence type="ECO:0000313" key="2">
    <source>
        <dbReference type="Proteomes" id="UP000186817"/>
    </source>
</evidence>
<dbReference type="EMBL" id="LSRX01000005">
    <property type="protein sequence ID" value="OLQ15304.1"/>
    <property type="molecule type" value="Genomic_DNA"/>
</dbReference>
<comment type="caution">
    <text evidence="1">The sequence shown here is derived from an EMBL/GenBank/DDBJ whole genome shotgun (WGS) entry which is preliminary data.</text>
</comment>
<dbReference type="OrthoDB" id="10363788at2759"/>
<accession>A0A1Q9F6J3</accession>
<proteinExistence type="predicted"/>
<sequence length="374" mass="40261">MYPHLLGVRTPVQMKWPAKVGHGSGGPQGQSWQQCKEEQRMCLRARHGCGNRRGPEQSVLHSYAEQANHRLYQPWVGSQVDMLGDEPVVEEGRGRPFARQCRNQIHVTAQRLAGLATKSSASGLTRRTNRPRPTRTRMLDHLPLRATPPATPDLPLPAVRAAPCVGMLWHGPPEVYGTAATRHVATAGVGGKRQQTLRAETIGWGLQSCCSSAVLCTWLSPFWVDKEASFAGAMLSAGPVVSSPAAFQIPRRDVANAAGRMLQRTASFRRMSLNRHIDVHSSDTGVAGDTGVEGVGGTMWDPPLTGGPGVAITEHGSASVKEASAGLQDHSLFLHSQAELGPADPSRLGKTPRCRAVVSAKEKTPRNWNTESAV</sequence>